<evidence type="ECO:0000313" key="2">
    <source>
        <dbReference type="EMBL" id="HGW91836.1"/>
    </source>
</evidence>
<organism evidence="2">
    <name type="scientific">candidate division WOR-3 bacterium</name>
    <dbReference type="NCBI Taxonomy" id="2052148"/>
    <lineage>
        <taxon>Bacteria</taxon>
        <taxon>Bacteria division WOR-3</taxon>
    </lineage>
</organism>
<dbReference type="EMBL" id="DTHG01000060">
    <property type="protein sequence ID" value="HGW91836.1"/>
    <property type="molecule type" value="Genomic_DNA"/>
</dbReference>
<comment type="caution">
    <text evidence="2">The sequence shown here is derived from an EMBL/GenBank/DDBJ whole genome shotgun (WGS) entry which is preliminary data.</text>
</comment>
<keyword evidence="1" id="KW-0472">Membrane</keyword>
<protein>
    <recommendedName>
        <fullName evidence="3">FlgD Ig-like domain-containing protein</fullName>
    </recommendedName>
</protein>
<gene>
    <name evidence="2" type="ORF">ENV67_04770</name>
</gene>
<evidence type="ECO:0000256" key="1">
    <source>
        <dbReference type="SAM" id="Phobius"/>
    </source>
</evidence>
<name>A0A7C4U773_UNCW3</name>
<keyword evidence="1" id="KW-0812">Transmembrane</keyword>
<proteinExistence type="predicted"/>
<sequence length="450" mass="51362">MLTISALILLIKSTSFFKLNQVQDETKKKVEFKAQTIIQIVSSVVLNPLLEEDELTLNEIVKNVKEKDPQIKYSEILNTEGNVLAHNEFDKIGTVEKFQEGISENESLYIFTSPIKLKDKTIAYFSLGFDKSSYLMDTHRSKNIIEKWVNLFVLLFFFCGLILLIFLSSLIQKSVFVFVKKTLNGKDEEIRLLLKENTRLQKLLEETTKKVIQEVVEEENLAHSGEKEFKIDIPKEPIKEKEVSETYGIEEELKIMEENLEESKKIKEEVPIGPVVSPEQGDKPIEVVDAEPEMVDIETPNASFTQIINNKEESKVLNTELTEEKEKFSDTPKDNALRLENTEELKKIEIEQTEPITIISVSPDPFVLGNILEIKISLLNNTSLLVIIENQKEELTRVFSYDGKKGENIITWEGKDLLNNFVAPGVYTITITEKKIDGAKVSTKTTVKNV</sequence>
<keyword evidence="1" id="KW-1133">Transmembrane helix</keyword>
<dbReference type="Gene3D" id="2.60.40.4070">
    <property type="match status" value="1"/>
</dbReference>
<reference evidence="2" key="1">
    <citation type="journal article" date="2020" name="mSystems">
        <title>Genome- and Community-Level Interaction Insights into Carbon Utilization and Element Cycling Functions of Hydrothermarchaeota in Hydrothermal Sediment.</title>
        <authorList>
            <person name="Zhou Z."/>
            <person name="Liu Y."/>
            <person name="Xu W."/>
            <person name="Pan J."/>
            <person name="Luo Z.H."/>
            <person name="Li M."/>
        </authorList>
    </citation>
    <scope>NUCLEOTIDE SEQUENCE [LARGE SCALE GENOMIC DNA]</scope>
    <source>
        <strain evidence="2">SpSt-780</strain>
    </source>
</reference>
<feature type="transmembrane region" description="Helical" evidence="1">
    <location>
        <begin position="148"/>
        <end position="171"/>
    </location>
</feature>
<accession>A0A7C4U773</accession>
<dbReference type="AlphaFoldDB" id="A0A7C4U773"/>
<evidence type="ECO:0008006" key="3">
    <source>
        <dbReference type="Google" id="ProtNLM"/>
    </source>
</evidence>